<sequence length="64" mass="6901">MSLGGVGFVKRGMIESFGAVGLGDQRGASEVPDPGFWLGSSRRGVRSRIEFVQMRCPLLRQASC</sequence>
<dbReference type="AlphaFoldDB" id="R7RZ60"/>
<name>R7RZ60_STEHR</name>
<dbReference type="GeneID" id="18802342"/>
<dbReference type="EMBL" id="JH687402">
    <property type="protein sequence ID" value="EIM79602.1"/>
    <property type="molecule type" value="Genomic_DNA"/>
</dbReference>
<dbReference type="KEGG" id="shs:STEHIDRAFT_163431"/>
<proteinExistence type="predicted"/>
<organism evidence="1 2">
    <name type="scientific">Stereum hirsutum (strain FP-91666)</name>
    <name type="common">White-rot fungus</name>
    <dbReference type="NCBI Taxonomy" id="721885"/>
    <lineage>
        <taxon>Eukaryota</taxon>
        <taxon>Fungi</taxon>
        <taxon>Dikarya</taxon>
        <taxon>Basidiomycota</taxon>
        <taxon>Agaricomycotina</taxon>
        <taxon>Agaricomycetes</taxon>
        <taxon>Russulales</taxon>
        <taxon>Stereaceae</taxon>
        <taxon>Stereum</taxon>
    </lineage>
</organism>
<evidence type="ECO:0000313" key="2">
    <source>
        <dbReference type="Proteomes" id="UP000053927"/>
    </source>
</evidence>
<dbReference type="RefSeq" id="XP_007311187.1">
    <property type="nucleotide sequence ID" value="XM_007311125.1"/>
</dbReference>
<reference evidence="2" key="1">
    <citation type="journal article" date="2012" name="Science">
        <title>The Paleozoic origin of enzymatic lignin decomposition reconstructed from 31 fungal genomes.</title>
        <authorList>
            <person name="Floudas D."/>
            <person name="Binder M."/>
            <person name="Riley R."/>
            <person name="Barry K."/>
            <person name="Blanchette R.A."/>
            <person name="Henrissat B."/>
            <person name="Martinez A.T."/>
            <person name="Otillar R."/>
            <person name="Spatafora J.W."/>
            <person name="Yadav J.S."/>
            <person name="Aerts A."/>
            <person name="Benoit I."/>
            <person name="Boyd A."/>
            <person name="Carlson A."/>
            <person name="Copeland A."/>
            <person name="Coutinho P.M."/>
            <person name="de Vries R.P."/>
            <person name="Ferreira P."/>
            <person name="Findley K."/>
            <person name="Foster B."/>
            <person name="Gaskell J."/>
            <person name="Glotzer D."/>
            <person name="Gorecki P."/>
            <person name="Heitman J."/>
            <person name="Hesse C."/>
            <person name="Hori C."/>
            <person name="Igarashi K."/>
            <person name="Jurgens J.A."/>
            <person name="Kallen N."/>
            <person name="Kersten P."/>
            <person name="Kohler A."/>
            <person name="Kuees U."/>
            <person name="Kumar T.K.A."/>
            <person name="Kuo A."/>
            <person name="LaButti K."/>
            <person name="Larrondo L.F."/>
            <person name="Lindquist E."/>
            <person name="Ling A."/>
            <person name="Lombard V."/>
            <person name="Lucas S."/>
            <person name="Lundell T."/>
            <person name="Martin R."/>
            <person name="McLaughlin D.J."/>
            <person name="Morgenstern I."/>
            <person name="Morin E."/>
            <person name="Murat C."/>
            <person name="Nagy L.G."/>
            <person name="Nolan M."/>
            <person name="Ohm R.A."/>
            <person name="Patyshakuliyeva A."/>
            <person name="Rokas A."/>
            <person name="Ruiz-Duenas F.J."/>
            <person name="Sabat G."/>
            <person name="Salamov A."/>
            <person name="Samejima M."/>
            <person name="Schmutz J."/>
            <person name="Slot J.C."/>
            <person name="St John F."/>
            <person name="Stenlid J."/>
            <person name="Sun H."/>
            <person name="Sun S."/>
            <person name="Syed K."/>
            <person name="Tsang A."/>
            <person name="Wiebenga A."/>
            <person name="Young D."/>
            <person name="Pisabarro A."/>
            <person name="Eastwood D.C."/>
            <person name="Martin F."/>
            <person name="Cullen D."/>
            <person name="Grigoriev I.V."/>
            <person name="Hibbett D.S."/>
        </authorList>
    </citation>
    <scope>NUCLEOTIDE SEQUENCE [LARGE SCALE GENOMIC DNA]</scope>
    <source>
        <strain evidence="2">FP-91666</strain>
    </source>
</reference>
<gene>
    <name evidence="1" type="ORF">STEHIDRAFT_163431</name>
</gene>
<evidence type="ECO:0000313" key="1">
    <source>
        <dbReference type="EMBL" id="EIM79602.1"/>
    </source>
</evidence>
<protein>
    <submittedName>
        <fullName evidence="1">Uncharacterized protein</fullName>
    </submittedName>
</protein>
<accession>R7RZ60</accession>
<dbReference type="Proteomes" id="UP000053927">
    <property type="component" value="Unassembled WGS sequence"/>
</dbReference>
<keyword evidence="2" id="KW-1185">Reference proteome</keyword>